<organism evidence="6 7">
    <name type="scientific">Phytophthora oleae</name>
    <dbReference type="NCBI Taxonomy" id="2107226"/>
    <lineage>
        <taxon>Eukaryota</taxon>
        <taxon>Sar</taxon>
        <taxon>Stramenopiles</taxon>
        <taxon>Oomycota</taxon>
        <taxon>Peronosporomycetes</taxon>
        <taxon>Peronosporales</taxon>
        <taxon>Peronosporaceae</taxon>
        <taxon>Phytophthora</taxon>
    </lineage>
</organism>
<gene>
    <name evidence="6" type="ORF">V7S43_003042</name>
</gene>
<dbReference type="SMART" id="SM00695">
    <property type="entry name" value="DUSP"/>
    <property type="match status" value="1"/>
</dbReference>
<dbReference type="InterPro" id="IPR050185">
    <property type="entry name" value="Ub_carboxyl-term_hydrolase"/>
</dbReference>
<feature type="region of interest" description="Disordered" evidence="2">
    <location>
        <begin position="1151"/>
        <end position="1190"/>
    </location>
</feature>
<dbReference type="InterPro" id="IPR035927">
    <property type="entry name" value="DUSP-like_sf"/>
</dbReference>
<dbReference type="InterPro" id="IPR028889">
    <property type="entry name" value="USP"/>
</dbReference>
<evidence type="ECO:0000259" key="5">
    <source>
        <dbReference type="PROSITE" id="PS51283"/>
    </source>
</evidence>
<dbReference type="InterPro" id="IPR011992">
    <property type="entry name" value="EF-hand-dom_pair"/>
</dbReference>
<evidence type="ECO:0000259" key="3">
    <source>
        <dbReference type="PROSITE" id="PS50222"/>
    </source>
</evidence>
<feature type="region of interest" description="Disordered" evidence="2">
    <location>
        <begin position="78"/>
        <end position="121"/>
    </location>
</feature>
<accession>A0ABD3G3F0</accession>
<feature type="domain" description="DUSP" evidence="5">
    <location>
        <begin position="307"/>
        <end position="449"/>
    </location>
</feature>
<dbReference type="Gene3D" id="2.30.30.140">
    <property type="match status" value="1"/>
</dbReference>
<keyword evidence="7" id="KW-1185">Reference proteome</keyword>
<dbReference type="SUPFAM" id="SSF47473">
    <property type="entry name" value="EF-hand"/>
    <property type="match status" value="1"/>
</dbReference>
<dbReference type="SUPFAM" id="SSF143791">
    <property type="entry name" value="DUSP-like"/>
    <property type="match status" value="1"/>
</dbReference>
<dbReference type="EMBL" id="JBIMZQ010000004">
    <property type="protein sequence ID" value="KAL3672354.1"/>
    <property type="molecule type" value="Genomic_DNA"/>
</dbReference>
<name>A0ABD3G3F0_9STRA</name>
<sequence>MRSSSSPRGAGGSLRRFFSRRRRRSALNASGRATPGLGAAVQRSQAARKRLLNSWSLPELFALRELVHVAVNKTSIAPNAQHSASTPQRSIRGDEQPCTGASSSASSSTAATSGTPPSVASIEDLKHQQQLQSRLDSALVHSKRFYFSKRADARLKVTSRRQFVRLFPLLGRASRPVQRALFRAFDANDTGKIEFDELCEMLANLKRARESSVQEMAELVFAWFHGDKIEPVLTHADVKLLAATVVELGGGSKVQTEHGYDLVASLTKLVLGRGQNQVTKHTFCREMNCGLGVHALHVLMAPFGVVEALLNEGAILAEVDNTRWKMGDTAYVVSSTWWMQWRKYVQPDHCKRNSLHQNHTSRGRGEQAAGEQQEQEVEQNTQPPQQQHVAECHSRPGPIANSDICGSEHLGTLRPSLIEGEQFVLVRASVWKRLVQLYGGGPEFPRQILEVSSYDEQQEMPSREQNENLATSTGVTLVLKSTDGQQQRVQVELYPMVLQVRLARHDSRHVYLVYARRFFLDPSSSLKEIVHRMGIFPGVNAREVTLWLRRHRLQSWARLECSLDAPRATLAGLKITSAQELLVDFRALDIDEDPQSIAQRRRRSSIASMPPQAPLIVPMLQPVGNDFVCCPSSSLAKFARTGDWKILRESLVAEQEAAASASVVSGHVGPGGVLVGLAKHVEAATRTSHGRLVQHVGLRATGLINMGNTCFMNSALQCFVHSPVFREYFLSNRFEGDVNKKNHLGSRGAIAAVYANLQSSLWRERDQGYMLPGRFRDEFTRVRRHFEETRQYDAHEFMVALLDCLHEDLNQGCRMVAASAEDAIQDRSSRCLGFGTFTGGGELDSGDEDQEAHAETPGAPSDEAQGDAAWRAYTSVNSSVVVDLFHGQMRSETICGTCGERKCTFDPNLFFSLPIPESKFVRIEVSVLLQSRKLPGGDNDENDPETALQAELRGFWLRRGSNVGALCDRIASVHGRTSGNRFLLVEVRRNQIKRIVEGDEIVDKLTTAAPGSLAAYERAWTLAEIPIVPATILEYFNEGARGSAAEDTQKVVAERIRSFSDLQVGSRVDARDNHNDWHPGTVIEVAGSSEPEQDDANQKQPLRVCVHFDAFSSKWNKWFTARDWRSKRLQPLNSRTSRSTEVFEVQVVHRVAPPPSSVKPPETGQTSSDHSFTGNLPSSQNSSNSGGQERLPFSVFGTPLFVTIASDKTAQDMHQALLLQTARFWRAFNEATNNQNGEDEHTKLPYEVRVVNLEDLTSERGELLPTNSSALLQHFSTRSVLALDWVDDQAYSSREVRAPDDVPLEVSEAAKSDPDMRADLDAAASLKDKPVEPEDKAPVVDDDSPPMYAIPLAKCMDALMREEAISLEDRWICERCGVPREGSRLSAIWRLPDLVMVQLKRFQYLENQHKQKVRSLVDFPLKGLDFSKWMEHQDEGSSVYDLYAVANHVGGLTRGHYTAYCRYDADFPESSTLFTEESGNFQCPELWFRFDDEKVSEIAAGDVVTDAAYVLFYKRRTLSPHNVLRYAL</sequence>
<feature type="region of interest" description="Disordered" evidence="2">
    <location>
        <begin position="353"/>
        <end position="400"/>
    </location>
</feature>
<dbReference type="PROSITE" id="PS00972">
    <property type="entry name" value="USP_1"/>
    <property type="match status" value="1"/>
</dbReference>
<evidence type="ECO:0000259" key="4">
    <source>
        <dbReference type="PROSITE" id="PS50235"/>
    </source>
</evidence>
<dbReference type="Pfam" id="PF06337">
    <property type="entry name" value="DUSP"/>
    <property type="match status" value="1"/>
</dbReference>
<dbReference type="PANTHER" id="PTHR21646">
    <property type="entry name" value="UBIQUITIN CARBOXYL-TERMINAL HYDROLASE"/>
    <property type="match status" value="1"/>
</dbReference>
<dbReference type="PROSITE" id="PS50235">
    <property type="entry name" value="USP_3"/>
    <property type="match status" value="1"/>
</dbReference>
<feature type="compositionally biased region" description="Low complexity" evidence="2">
    <location>
        <begin position="366"/>
        <end position="387"/>
    </location>
</feature>
<dbReference type="InterPro" id="IPR038765">
    <property type="entry name" value="Papain-like_cys_pep_sf"/>
</dbReference>
<dbReference type="Gene3D" id="1.10.238.10">
    <property type="entry name" value="EF-hand"/>
    <property type="match status" value="1"/>
</dbReference>
<feature type="region of interest" description="Disordered" evidence="2">
    <location>
        <begin position="1297"/>
        <end position="1343"/>
    </location>
</feature>
<proteinExistence type="predicted"/>
<evidence type="ECO:0000313" key="6">
    <source>
        <dbReference type="EMBL" id="KAL3672354.1"/>
    </source>
</evidence>
<evidence type="ECO:0000256" key="2">
    <source>
        <dbReference type="SAM" id="MobiDB-lite"/>
    </source>
</evidence>
<dbReference type="CDD" id="cd20104">
    <property type="entry name" value="MBT_PHF20L1-like"/>
    <property type="match status" value="1"/>
</dbReference>
<dbReference type="PROSITE" id="PS50222">
    <property type="entry name" value="EF_HAND_2"/>
    <property type="match status" value="1"/>
</dbReference>
<feature type="compositionally biased region" description="Polar residues" evidence="2">
    <location>
        <begin position="78"/>
        <end position="89"/>
    </location>
</feature>
<dbReference type="PROSITE" id="PS00018">
    <property type="entry name" value="EF_HAND_1"/>
    <property type="match status" value="1"/>
</dbReference>
<evidence type="ECO:0000313" key="7">
    <source>
        <dbReference type="Proteomes" id="UP001632037"/>
    </source>
</evidence>
<dbReference type="Proteomes" id="UP001632037">
    <property type="component" value="Unassembled WGS sequence"/>
</dbReference>
<dbReference type="Gene3D" id="3.90.70.10">
    <property type="entry name" value="Cysteine proteinases"/>
    <property type="match status" value="2"/>
</dbReference>
<dbReference type="PROSITE" id="PS51283">
    <property type="entry name" value="DUSP"/>
    <property type="match status" value="1"/>
</dbReference>
<evidence type="ECO:0000256" key="1">
    <source>
        <dbReference type="ARBA" id="ARBA00022837"/>
    </source>
</evidence>
<dbReference type="InterPro" id="IPR018247">
    <property type="entry name" value="EF_Hand_1_Ca_BS"/>
</dbReference>
<reference evidence="6 7" key="1">
    <citation type="submission" date="2024-09" db="EMBL/GenBank/DDBJ databases">
        <title>Genome sequencing and assembly of Phytophthora oleae, isolate VK10A, causative agent of rot of olive drupes.</title>
        <authorList>
            <person name="Conti Taguali S."/>
            <person name="Riolo M."/>
            <person name="La Spada F."/>
            <person name="Cacciola S.O."/>
            <person name="Dionisio G."/>
        </authorList>
    </citation>
    <scope>NUCLEOTIDE SEQUENCE [LARGE SCALE GENOMIC DNA]</scope>
    <source>
        <strain evidence="6 7">VK10A</strain>
    </source>
</reference>
<feature type="domain" description="USP" evidence="4">
    <location>
        <begin position="701"/>
        <end position="1516"/>
    </location>
</feature>
<dbReference type="PANTHER" id="PTHR21646:SF46">
    <property type="entry name" value="UBIQUITIN CARBOXYL-TERMINAL HYDROLASE"/>
    <property type="match status" value="1"/>
</dbReference>
<feature type="compositionally biased region" description="Basic and acidic residues" evidence="2">
    <location>
        <begin position="1308"/>
        <end position="1339"/>
    </location>
</feature>
<feature type="compositionally biased region" description="Low complexity" evidence="2">
    <location>
        <begin position="99"/>
        <end position="121"/>
    </location>
</feature>
<dbReference type="InterPro" id="IPR001394">
    <property type="entry name" value="Peptidase_C19_UCH"/>
</dbReference>
<dbReference type="PROSITE" id="PS00973">
    <property type="entry name" value="USP_2"/>
    <property type="match status" value="1"/>
</dbReference>
<feature type="domain" description="EF-hand" evidence="3">
    <location>
        <begin position="173"/>
        <end position="208"/>
    </location>
</feature>
<feature type="region of interest" description="Disordered" evidence="2">
    <location>
        <begin position="842"/>
        <end position="865"/>
    </location>
</feature>
<dbReference type="InterPro" id="IPR018200">
    <property type="entry name" value="USP_CS"/>
</dbReference>
<dbReference type="SUPFAM" id="SSF54001">
    <property type="entry name" value="Cysteine proteinases"/>
    <property type="match status" value="1"/>
</dbReference>
<keyword evidence="1" id="KW-0106">Calcium</keyword>
<comment type="caution">
    <text evidence="6">The sequence shown here is derived from an EMBL/GenBank/DDBJ whole genome shotgun (WGS) entry which is preliminary data.</text>
</comment>
<feature type="compositionally biased region" description="Polar residues" evidence="2">
    <location>
        <begin position="1163"/>
        <end position="1177"/>
    </location>
</feature>
<dbReference type="InterPro" id="IPR006615">
    <property type="entry name" value="Pept_C19_DUSP"/>
</dbReference>
<protein>
    <recommendedName>
        <fullName evidence="8">Calmodulin</fullName>
    </recommendedName>
</protein>
<feature type="region of interest" description="Disordered" evidence="2">
    <location>
        <begin position="1"/>
        <end position="41"/>
    </location>
</feature>
<evidence type="ECO:0008006" key="8">
    <source>
        <dbReference type="Google" id="ProtNLM"/>
    </source>
</evidence>
<feature type="compositionally biased region" description="Low complexity" evidence="2">
    <location>
        <begin position="1"/>
        <end position="16"/>
    </location>
</feature>
<dbReference type="InterPro" id="IPR002048">
    <property type="entry name" value="EF_hand_dom"/>
</dbReference>
<feature type="compositionally biased region" description="Low complexity" evidence="2">
    <location>
        <begin position="1178"/>
        <end position="1188"/>
    </location>
</feature>
<dbReference type="Gene3D" id="3.30.2230.10">
    <property type="entry name" value="DUSP-like"/>
    <property type="match status" value="1"/>
</dbReference>
<dbReference type="Pfam" id="PF00443">
    <property type="entry name" value="UCH"/>
    <property type="match status" value="1"/>
</dbReference>